<evidence type="ECO:0000313" key="4">
    <source>
        <dbReference type="Proteomes" id="UP001278571"/>
    </source>
</evidence>
<dbReference type="Pfam" id="PF13360">
    <property type="entry name" value="PQQ_2"/>
    <property type="match status" value="1"/>
</dbReference>
<dbReference type="RefSeq" id="WP_319012032.1">
    <property type="nucleotide sequence ID" value="NZ_JAWJZF010000461.1"/>
</dbReference>
<dbReference type="Gene3D" id="2.130.10.10">
    <property type="entry name" value="YVTN repeat-like/Quinoprotein amine dehydrogenase"/>
    <property type="match status" value="1"/>
</dbReference>
<feature type="domain" description="Pyrrolo-quinoline quinone repeat" evidence="2">
    <location>
        <begin position="124"/>
        <end position="247"/>
    </location>
</feature>
<comment type="caution">
    <text evidence="3">The sequence shown here is derived from an EMBL/GenBank/DDBJ whole genome shotgun (WGS) entry which is preliminary data.</text>
</comment>
<protein>
    <submittedName>
        <fullName evidence="3">PQQ-binding-like beta-propeller repeat protein</fullName>
    </submittedName>
</protein>
<dbReference type="EMBL" id="JAWJZF010000461">
    <property type="protein sequence ID" value="MDX2295847.1"/>
    <property type="molecule type" value="Genomic_DNA"/>
</dbReference>
<keyword evidence="4" id="KW-1185">Reference proteome</keyword>
<feature type="region of interest" description="Disordered" evidence="1">
    <location>
        <begin position="59"/>
        <end position="85"/>
    </location>
</feature>
<sequence>MPYTPPPWGPPGQAPAPSPRSRGDRGLTALAVCLALLAAAVTGIGWYDHVNGRAEPATALETPATPSGAPSPAPATKPALPAPAPIHVPDARELAASRRPGEATAWIASDTTDLPRRTVPVDGPWIVGDTVVQALYREVTAYRLSDGAEVWNLTLPTPVCEVPANPTPDGRIVVVLASSGSQRGATCDRFQQIDLRTGKAGWRKELLRDPARDTPALIVHTAISGDTLAVAEGTGAAAYRVSDGVRLFGIPTENPGRCHPDRVAGGTRLLVSATCALGVDRSRRYSLLRELDPRTGAVRWRHRTPAGRKVERVISVDPVVYTSLDNETLAEDWRIVALGQRGELRRTIDPRPKGFEHCPYAGIDAGLQPCRGLFVAHGLVHVGGTDRVGAYSLATGKLVRGIQNHDGRILTPVGSPSASGTLVYESATAGRPGRTFLLGREGAGGEKVLMRHPAAAAEAEYSTLTGPVLHVGGRILAMPPHVSGEDTRRQPRMVSFAPAAD</sequence>
<dbReference type="InterPro" id="IPR002372">
    <property type="entry name" value="PQQ_rpt_dom"/>
</dbReference>
<accession>A0ABU4KEQ3</accession>
<dbReference type="InterPro" id="IPR015943">
    <property type="entry name" value="WD40/YVTN_repeat-like_dom_sf"/>
</dbReference>
<dbReference type="SUPFAM" id="SSF50998">
    <property type="entry name" value="Quinoprotein alcohol dehydrogenase-like"/>
    <property type="match status" value="1"/>
</dbReference>
<evidence type="ECO:0000256" key="1">
    <source>
        <dbReference type="SAM" id="MobiDB-lite"/>
    </source>
</evidence>
<proteinExistence type="predicted"/>
<feature type="compositionally biased region" description="Low complexity" evidence="1">
    <location>
        <begin position="59"/>
        <end position="68"/>
    </location>
</feature>
<feature type="region of interest" description="Disordered" evidence="1">
    <location>
        <begin position="480"/>
        <end position="501"/>
    </location>
</feature>
<dbReference type="Proteomes" id="UP001278571">
    <property type="component" value="Unassembled WGS sequence"/>
</dbReference>
<gene>
    <name evidence="3" type="ORF">R2363_27195</name>
</gene>
<dbReference type="InterPro" id="IPR011047">
    <property type="entry name" value="Quinoprotein_ADH-like_sf"/>
</dbReference>
<evidence type="ECO:0000313" key="3">
    <source>
        <dbReference type="EMBL" id="MDX2295847.1"/>
    </source>
</evidence>
<evidence type="ECO:0000259" key="2">
    <source>
        <dbReference type="Pfam" id="PF13360"/>
    </source>
</evidence>
<organism evidence="3 4">
    <name type="scientific">Streptomyces roseolus</name>
    <dbReference type="NCBI Taxonomy" id="67358"/>
    <lineage>
        <taxon>Bacteria</taxon>
        <taxon>Bacillati</taxon>
        <taxon>Actinomycetota</taxon>
        <taxon>Actinomycetes</taxon>
        <taxon>Kitasatosporales</taxon>
        <taxon>Streptomycetaceae</taxon>
        <taxon>Streptomyces</taxon>
    </lineage>
</organism>
<feature type="region of interest" description="Disordered" evidence="1">
    <location>
        <begin position="1"/>
        <end position="23"/>
    </location>
</feature>
<feature type="compositionally biased region" description="Pro residues" evidence="1">
    <location>
        <begin position="1"/>
        <end position="18"/>
    </location>
</feature>
<reference evidence="3 4" key="1">
    <citation type="submission" date="2023-10" db="EMBL/GenBank/DDBJ databases">
        <authorList>
            <person name="Wang X.X."/>
        </authorList>
    </citation>
    <scope>NUCLEOTIDE SEQUENCE [LARGE SCALE GENOMIC DNA]</scope>
    <source>
        <strain evidence="3 4">NBRC 12816</strain>
    </source>
</reference>
<name>A0ABU4KEQ3_9ACTN</name>
<feature type="compositionally biased region" description="Pro residues" evidence="1">
    <location>
        <begin position="69"/>
        <end position="85"/>
    </location>
</feature>